<organism evidence="1 2">
    <name type="scientific">Amborella trichopoda</name>
    <dbReference type="NCBI Taxonomy" id="13333"/>
    <lineage>
        <taxon>Eukaryota</taxon>
        <taxon>Viridiplantae</taxon>
        <taxon>Streptophyta</taxon>
        <taxon>Embryophyta</taxon>
        <taxon>Tracheophyta</taxon>
        <taxon>Spermatophyta</taxon>
        <taxon>Magnoliopsida</taxon>
        <taxon>Amborellales</taxon>
        <taxon>Amborellaceae</taxon>
        <taxon>Amborella</taxon>
    </lineage>
</organism>
<protein>
    <submittedName>
        <fullName evidence="1">Uncharacterized protein</fullName>
    </submittedName>
</protein>
<dbReference type="PANTHER" id="PTHR31694:SF26">
    <property type="entry name" value="OS05G0151100 PROTEIN"/>
    <property type="match status" value="1"/>
</dbReference>
<evidence type="ECO:0000313" key="2">
    <source>
        <dbReference type="Proteomes" id="UP000017836"/>
    </source>
</evidence>
<dbReference type="eggNOG" id="ENOG502QR8B">
    <property type="taxonomic scope" value="Eukaryota"/>
</dbReference>
<gene>
    <name evidence="1" type="ORF">AMTR_s00016p00253670</name>
</gene>
<dbReference type="PANTHER" id="PTHR31694">
    <property type="entry name" value="DESICCATION-LIKE PROTEIN"/>
    <property type="match status" value="1"/>
</dbReference>
<dbReference type="Gramene" id="ERN06403">
    <property type="protein sequence ID" value="ERN06403"/>
    <property type="gene ID" value="AMTR_s00016p00253670"/>
</dbReference>
<reference evidence="2" key="1">
    <citation type="journal article" date="2013" name="Science">
        <title>The Amborella genome and the evolution of flowering plants.</title>
        <authorList>
            <consortium name="Amborella Genome Project"/>
        </authorList>
    </citation>
    <scope>NUCLEOTIDE SEQUENCE [LARGE SCALE GENOMIC DNA]</scope>
</reference>
<accession>W1PEM1</accession>
<proteinExistence type="predicted"/>
<name>W1PEM1_AMBTC</name>
<dbReference type="Proteomes" id="UP000017836">
    <property type="component" value="Unassembled WGS sequence"/>
</dbReference>
<dbReference type="OMA" id="TVYEVTH"/>
<dbReference type="InterPro" id="IPR052965">
    <property type="entry name" value="Pigment-catalase-like"/>
</dbReference>
<keyword evidence="2" id="KW-1185">Reference proteome</keyword>
<dbReference type="HOGENOM" id="CLU_166537_0_0_1"/>
<dbReference type="AlphaFoldDB" id="W1PEM1"/>
<dbReference type="EMBL" id="KI393908">
    <property type="protein sequence ID" value="ERN06403.1"/>
    <property type="molecule type" value="Genomic_DNA"/>
</dbReference>
<evidence type="ECO:0000313" key="1">
    <source>
        <dbReference type="EMBL" id="ERN06403.1"/>
    </source>
</evidence>
<sequence length="104" mass="11534">MHANKKVDLYLHTVSEFTNKISRLRNRLGGIGIKDERIIVPPTLGAERKISGNLLAGDQFSMSFALTSQETLRIVYSNGNEKSPGGFFPEGADGWIARSYLHNI</sequence>